<comment type="caution">
    <text evidence="6">The sequence shown here is derived from an EMBL/GenBank/DDBJ whole genome shotgun (WGS) entry which is preliminary data.</text>
</comment>
<evidence type="ECO:0000313" key="7">
    <source>
        <dbReference type="Proteomes" id="UP001262889"/>
    </source>
</evidence>
<reference evidence="6 7" key="1">
    <citation type="submission" date="2023-09" db="EMBL/GenBank/DDBJ databases">
        <authorList>
            <person name="Rey-Velasco X."/>
        </authorList>
    </citation>
    <scope>NUCLEOTIDE SEQUENCE [LARGE SCALE GENOMIC DNA]</scope>
    <source>
        <strain evidence="6 7">F363</strain>
    </source>
</reference>
<dbReference type="RefSeq" id="WP_311534665.1">
    <property type="nucleotide sequence ID" value="NZ_JAVRHQ010000009.1"/>
</dbReference>
<gene>
    <name evidence="6" type="primary">wecB</name>
    <name evidence="6" type="ORF">RM553_09415</name>
</gene>
<dbReference type="GO" id="GO:0008761">
    <property type="term" value="F:UDP-N-acetylglucosamine 2-epimerase activity"/>
    <property type="evidence" value="ECO:0007669"/>
    <property type="project" value="UniProtKB-EC"/>
</dbReference>
<organism evidence="6 7">
    <name type="scientific">Autumnicola tepida</name>
    <dbReference type="NCBI Taxonomy" id="3075595"/>
    <lineage>
        <taxon>Bacteria</taxon>
        <taxon>Pseudomonadati</taxon>
        <taxon>Bacteroidota</taxon>
        <taxon>Flavobacteriia</taxon>
        <taxon>Flavobacteriales</taxon>
        <taxon>Flavobacteriaceae</taxon>
        <taxon>Autumnicola</taxon>
    </lineage>
</organism>
<evidence type="ECO:0000256" key="2">
    <source>
        <dbReference type="ARBA" id="ARBA00038209"/>
    </source>
</evidence>
<evidence type="ECO:0000256" key="4">
    <source>
        <dbReference type="RuleBase" id="RU003513"/>
    </source>
</evidence>
<evidence type="ECO:0000256" key="3">
    <source>
        <dbReference type="ARBA" id="ARBA00038858"/>
    </source>
</evidence>
<dbReference type="NCBIfam" id="TIGR00236">
    <property type="entry name" value="wecB"/>
    <property type="match status" value="1"/>
</dbReference>
<keyword evidence="1 4" id="KW-0413">Isomerase</keyword>
<dbReference type="EC" id="5.1.3.14" evidence="3"/>
<dbReference type="EMBL" id="JAVRHQ010000009">
    <property type="protein sequence ID" value="MDT0643044.1"/>
    <property type="molecule type" value="Genomic_DNA"/>
</dbReference>
<dbReference type="Pfam" id="PF02350">
    <property type="entry name" value="Epimerase_2"/>
    <property type="match status" value="1"/>
</dbReference>
<accession>A0ABU3C9N0</accession>
<proteinExistence type="inferred from homology"/>
<dbReference type="InterPro" id="IPR029767">
    <property type="entry name" value="WecB-like"/>
</dbReference>
<protein>
    <recommendedName>
        <fullName evidence="3">UDP-N-acetylglucosamine 2-epimerase (non-hydrolyzing)</fullName>
        <ecNumber evidence="3">5.1.3.14</ecNumber>
    </recommendedName>
</protein>
<name>A0ABU3C9N0_9FLAO</name>
<comment type="similarity">
    <text evidence="2 4">Belongs to the UDP-N-acetylglucosamine 2-epimerase family.</text>
</comment>
<evidence type="ECO:0000313" key="6">
    <source>
        <dbReference type="EMBL" id="MDT0643044.1"/>
    </source>
</evidence>
<dbReference type="PANTHER" id="PTHR43174">
    <property type="entry name" value="UDP-N-ACETYLGLUCOSAMINE 2-EPIMERASE"/>
    <property type="match status" value="1"/>
</dbReference>
<sequence length="367" mass="41082">MKYLFCFGTRPEVIKLAPVIKEMQQENLAPVLCVTGQHREMLDQMLSVLDLSPDYDLDLMKAGQSLNSLSASIFENFDSILKKENPDVVLVQGDTTTATIIAQSAFHRKIKIAHVEAGLRTYQRYSPFPEEINRQLISRIATWHFTPTLNATQNLLKEGIEPENILQTGNTVVDALELVSNQISEEIPLPGLKADFYNYQKKILVTGHRRENFGKGMEELCQALIEISKNKDFKIIFPVHLNPKTKLIVEKHLKGISNINLLPPVNYTEMIWLIAHCDLIISDSGGVQEEAPTFKKPVLVTREFTERVEAVEAGFSILTGANAENIVSHALRLLKTPPDFSNISNPFGDGKAAERIVDFLESQVSTG</sequence>
<evidence type="ECO:0000259" key="5">
    <source>
        <dbReference type="Pfam" id="PF02350"/>
    </source>
</evidence>
<dbReference type="CDD" id="cd03786">
    <property type="entry name" value="GTB_UDP-GlcNAc_2-Epimerase"/>
    <property type="match status" value="1"/>
</dbReference>
<dbReference type="PANTHER" id="PTHR43174:SF2">
    <property type="entry name" value="UDP-N-ACETYLGLUCOSAMINE 2-EPIMERASE"/>
    <property type="match status" value="1"/>
</dbReference>
<dbReference type="Gene3D" id="3.40.50.2000">
    <property type="entry name" value="Glycogen Phosphorylase B"/>
    <property type="match status" value="2"/>
</dbReference>
<dbReference type="Proteomes" id="UP001262889">
    <property type="component" value="Unassembled WGS sequence"/>
</dbReference>
<dbReference type="SUPFAM" id="SSF53756">
    <property type="entry name" value="UDP-Glycosyltransferase/glycogen phosphorylase"/>
    <property type="match status" value="1"/>
</dbReference>
<feature type="domain" description="UDP-N-acetylglucosamine 2-epimerase" evidence="5">
    <location>
        <begin position="23"/>
        <end position="361"/>
    </location>
</feature>
<dbReference type="InterPro" id="IPR003331">
    <property type="entry name" value="UDP_GlcNAc_Epimerase_2_dom"/>
</dbReference>
<keyword evidence="7" id="KW-1185">Reference proteome</keyword>
<evidence type="ECO:0000256" key="1">
    <source>
        <dbReference type="ARBA" id="ARBA00023235"/>
    </source>
</evidence>